<protein>
    <submittedName>
        <fullName evidence="1">Uncharacterized protein</fullName>
    </submittedName>
</protein>
<reference evidence="1" key="1">
    <citation type="journal article" date="2015" name="Nature">
        <title>Complex archaea that bridge the gap between prokaryotes and eukaryotes.</title>
        <authorList>
            <person name="Spang A."/>
            <person name="Saw J.H."/>
            <person name="Jorgensen S.L."/>
            <person name="Zaremba-Niedzwiedzka K."/>
            <person name="Martijn J."/>
            <person name="Lind A.E."/>
            <person name="van Eijk R."/>
            <person name="Schleper C."/>
            <person name="Guy L."/>
            <person name="Ettema T.J."/>
        </authorList>
    </citation>
    <scope>NUCLEOTIDE SEQUENCE</scope>
</reference>
<accession>A0A0F9I7U8</accession>
<dbReference type="EMBL" id="LAZR01021976">
    <property type="protein sequence ID" value="KKL83447.1"/>
    <property type="molecule type" value="Genomic_DNA"/>
</dbReference>
<gene>
    <name evidence="1" type="ORF">LCGC14_1974670</name>
</gene>
<comment type="caution">
    <text evidence="1">The sequence shown here is derived from an EMBL/GenBank/DDBJ whole genome shotgun (WGS) entry which is preliminary data.</text>
</comment>
<dbReference type="AlphaFoldDB" id="A0A0F9I7U8"/>
<sequence length="79" mass="8907">MSFPLQSLEALVKCFMEVDPFPDYITEKGLYSRFDKGVGMESIHILEFDDSKLTEAFEFNGKRILAFSSVPGFSCSSQP</sequence>
<name>A0A0F9I7U8_9ZZZZ</name>
<organism evidence="1">
    <name type="scientific">marine sediment metagenome</name>
    <dbReference type="NCBI Taxonomy" id="412755"/>
    <lineage>
        <taxon>unclassified sequences</taxon>
        <taxon>metagenomes</taxon>
        <taxon>ecological metagenomes</taxon>
    </lineage>
</organism>
<proteinExistence type="predicted"/>
<evidence type="ECO:0000313" key="1">
    <source>
        <dbReference type="EMBL" id="KKL83447.1"/>
    </source>
</evidence>